<comment type="caution">
    <text evidence="2">The sequence shown here is derived from an EMBL/GenBank/DDBJ whole genome shotgun (WGS) entry which is preliminary data.</text>
</comment>
<feature type="compositionally biased region" description="Low complexity" evidence="1">
    <location>
        <begin position="405"/>
        <end position="422"/>
    </location>
</feature>
<feature type="compositionally biased region" description="Basic and acidic residues" evidence="1">
    <location>
        <begin position="1002"/>
        <end position="1011"/>
    </location>
</feature>
<evidence type="ECO:0000256" key="1">
    <source>
        <dbReference type="SAM" id="MobiDB-lite"/>
    </source>
</evidence>
<dbReference type="Proteomes" id="UP001194468">
    <property type="component" value="Unassembled WGS sequence"/>
</dbReference>
<gene>
    <name evidence="2" type="ORF">L210DRAFT_3485544</name>
</gene>
<reference evidence="2" key="2">
    <citation type="journal article" date="2020" name="Nat. Commun.">
        <title>Large-scale genome sequencing of mycorrhizal fungi provides insights into the early evolution of symbiotic traits.</title>
        <authorList>
            <person name="Miyauchi S."/>
            <person name="Kiss E."/>
            <person name="Kuo A."/>
            <person name="Drula E."/>
            <person name="Kohler A."/>
            <person name="Sanchez-Garcia M."/>
            <person name="Morin E."/>
            <person name="Andreopoulos B."/>
            <person name="Barry K.W."/>
            <person name="Bonito G."/>
            <person name="Buee M."/>
            <person name="Carver A."/>
            <person name="Chen C."/>
            <person name="Cichocki N."/>
            <person name="Clum A."/>
            <person name="Culley D."/>
            <person name="Crous P.W."/>
            <person name="Fauchery L."/>
            <person name="Girlanda M."/>
            <person name="Hayes R.D."/>
            <person name="Keri Z."/>
            <person name="LaButti K."/>
            <person name="Lipzen A."/>
            <person name="Lombard V."/>
            <person name="Magnuson J."/>
            <person name="Maillard F."/>
            <person name="Murat C."/>
            <person name="Nolan M."/>
            <person name="Ohm R.A."/>
            <person name="Pangilinan J."/>
            <person name="Pereira M.F."/>
            <person name="Perotto S."/>
            <person name="Peter M."/>
            <person name="Pfister S."/>
            <person name="Riley R."/>
            <person name="Sitrit Y."/>
            <person name="Stielow J.B."/>
            <person name="Szollosi G."/>
            <person name="Zifcakova L."/>
            <person name="Stursova M."/>
            <person name="Spatafora J.W."/>
            <person name="Tedersoo L."/>
            <person name="Vaario L.M."/>
            <person name="Yamada A."/>
            <person name="Yan M."/>
            <person name="Wang P."/>
            <person name="Xu J."/>
            <person name="Bruns T."/>
            <person name="Baldrian P."/>
            <person name="Vilgalys R."/>
            <person name="Dunand C."/>
            <person name="Henrissat B."/>
            <person name="Grigoriev I.V."/>
            <person name="Hibbett D."/>
            <person name="Nagy L.G."/>
            <person name="Martin F.M."/>
        </authorList>
    </citation>
    <scope>NUCLEOTIDE SEQUENCE</scope>
    <source>
        <strain evidence="2">BED1</strain>
    </source>
</reference>
<evidence type="ECO:0000313" key="2">
    <source>
        <dbReference type="EMBL" id="KAF8434376.1"/>
    </source>
</evidence>
<feature type="compositionally biased region" description="Polar residues" evidence="1">
    <location>
        <begin position="830"/>
        <end position="857"/>
    </location>
</feature>
<organism evidence="2 3">
    <name type="scientific">Boletus edulis BED1</name>
    <dbReference type="NCBI Taxonomy" id="1328754"/>
    <lineage>
        <taxon>Eukaryota</taxon>
        <taxon>Fungi</taxon>
        <taxon>Dikarya</taxon>
        <taxon>Basidiomycota</taxon>
        <taxon>Agaricomycotina</taxon>
        <taxon>Agaricomycetes</taxon>
        <taxon>Agaricomycetidae</taxon>
        <taxon>Boletales</taxon>
        <taxon>Boletineae</taxon>
        <taxon>Boletaceae</taxon>
        <taxon>Boletoideae</taxon>
        <taxon>Boletus</taxon>
    </lineage>
</organism>
<feature type="compositionally biased region" description="Low complexity" evidence="1">
    <location>
        <begin position="707"/>
        <end position="732"/>
    </location>
</feature>
<feature type="compositionally biased region" description="Low complexity" evidence="1">
    <location>
        <begin position="442"/>
        <end position="453"/>
    </location>
</feature>
<feature type="compositionally biased region" description="Basic and acidic residues" evidence="1">
    <location>
        <begin position="1066"/>
        <end position="1077"/>
    </location>
</feature>
<feature type="compositionally biased region" description="Low complexity" evidence="1">
    <location>
        <begin position="1107"/>
        <end position="1136"/>
    </location>
</feature>
<dbReference type="EMBL" id="WHUW01000029">
    <property type="protein sequence ID" value="KAF8434376.1"/>
    <property type="molecule type" value="Genomic_DNA"/>
</dbReference>
<feature type="region of interest" description="Disordered" evidence="1">
    <location>
        <begin position="669"/>
        <end position="760"/>
    </location>
</feature>
<accession>A0AAD4GBW9</accession>
<reference evidence="2" key="1">
    <citation type="submission" date="2019-10" db="EMBL/GenBank/DDBJ databases">
        <authorList>
            <consortium name="DOE Joint Genome Institute"/>
            <person name="Kuo A."/>
            <person name="Miyauchi S."/>
            <person name="Kiss E."/>
            <person name="Drula E."/>
            <person name="Kohler A."/>
            <person name="Sanchez-Garcia M."/>
            <person name="Andreopoulos B."/>
            <person name="Barry K.W."/>
            <person name="Bonito G."/>
            <person name="Buee M."/>
            <person name="Carver A."/>
            <person name="Chen C."/>
            <person name="Cichocki N."/>
            <person name="Clum A."/>
            <person name="Culley D."/>
            <person name="Crous P.W."/>
            <person name="Fauchery L."/>
            <person name="Girlanda M."/>
            <person name="Hayes R."/>
            <person name="Keri Z."/>
            <person name="LaButti K."/>
            <person name="Lipzen A."/>
            <person name="Lombard V."/>
            <person name="Magnuson J."/>
            <person name="Maillard F."/>
            <person name="Morin E."/>
            <person name="Murat C."/>
            <person name="Nolan M."/>
            <person name="Ohm R."/>
            <person name="Pangilinan J."/>
            <person name="Pereira M."/>
            <person name="Perotto S."/>
            <person name="Peter M."/>
            <person name="Riley R."/>
            <person name="Sitrit Y."/>
            <person name="Stielow B."/>
            <person name="Szollosi G."/>
            <person name="Zifcakova L."/>
            <person name="Stursova M."/>
            <person name="Spatafora J.W."/>
            <person name="Tedersoo L."/>
            <person name="Vaario L.-M."/>
            <person name="Yamada A."/>
            <person name="Yan M."/>
            <person name="Wang P."/>
            <person name="Xu J."/>
            <person name="Bruns T."/>
            <person name="Baldrian P."/>
            <person name="Vilgalys R."/>
            <person name="Henrissat B."/>
            <person name="Grigoriev I.V."/>
            <person name="Hibbett D."/>
            <person name="Nagy L.G."/>
            <person name="Martin F.M."/>
        </authorList>
    </citation>
    <scope>NUCLEOTIDE SEQUENCE</scope>
    <source>
        <strain evidence="2">BED1</strain>
    </source>
</reference>
<evidence type="ECO:0000313" key="3">
    <source>
        <dbReference type="Proteomes" id="UP001194468"/>
    </source>
</evidence>
<proteinExistence type="predicted"/>
<sequence length="1166" mass="127170">MIIQPAHSTTSSSSPTASALAAPRDHVYKGKYTHRSWQQLPPELVRTIATHHLLDLQPTSYCPLTWDAKELWHPRIVYTTLRDAIALEKLMQVTPAWSAALETHLFWNKACAVLDPHDILGSYQFVRPQPTLSSAAGGAAPTHLQLSYRIPPFRHFRQMTARTCYVCRINTPATSVGLAVAKRTYHTPTLGSIALCREHRKSSFCGLCLREAPPAETDPQFDMQGNTIRFTPYHQPYGPTNQLNTGVTAYTTPLNPALMVCCAENEDDETWPNVDATCRSCRGEWLWQRISTSLRDREAVGGPRFVPSSSRASSIKDRITQSRYSPAKYASADWETRQTVDAFIDLGEGSITEVLAVAREKFWLRSQTKMPELMEQAVAATRWAGEGMGVDFTPHTPVHQTVEHASANNSSSAGAALGAINGPGRCASPSPPSPHSVHRSRSPSPRSVYSSEYEGSEEDEDPELLSLTEDAGGVRELAIADWARTRILDGHWCNPADQWYGYAWPAGGGVRDVGEDTESEPDPDEDMREGCTVRRVLRVEAVHPCPWTVTSNSISITSPTSPTSPNSPISCISNESNGDDIHPRLSTVRAHAPPSFTLCEQAYHAYQKQLRLILLPAMTNLVRKFVMEWSYGVVGAGDPATRVAKMGLEEVLAELKAPGVWFDGVDWTAGGLQRDNDRHSASTRERDNERRRDRESEREREREEDSASSASSRSGGSHTTSPVLSTTTLQTTPSPPPTHEKDKCAGERDATMRKQPPSVAIPIPISPVLPSPRLIHPIPYVPVTLVHMAQYSFEAFKNVWREACAPLYHCRCTICERAMVRANMAAGHTVPSQGQAPGSGGHANSSPNVNTGATQQAPVVHQSHPHPHGTQQGHQPTEIVLEEVHTVPRHVLAQEEEEEEEMYEEEEDEEEEGDEEDEEVEEEEEEESEDSSVGAYTLVHPRVHTPTHPQTHAKIAPPRLNPRKRSSDDLDGDAAPGTIGTEGGGTRAGTPPKRVKVGPTGSEERTTHDGAVKGSRATSVPCTPTRGGTVAGGTDKLETTTTPTSRQRKRSSEELEVSGSASPRSTGDDKQQKRLRVEPSVPVSVSPSKNRSVHTRTSGNGTKGLRSSRSPRGRSASTPTRATGSASPPSSVTMTSVDVDVDGVGALKAGLVNGGELDGLYVFEET</sequence>
<feature type="compositionally biased region" description="Basic and acidic residues" evidence="1">
    <location>
        <begin position="738"/>
        <end position="752"/>
    </location>
</feature>
<feature type="compositionally biased region" description="Acidic residues" evidence="1">
    <location>
        <begin position="454"/>
        <end position="463"/>
    </location>
</feature>
<feature type="region of interest" description="Disordered" evidence="1">
    <location>
        <begin position="404"/>
        <end position="463"/>
    </location>
</feature>
<feature type="region of interest" description="Disordered" evidence="1">
    <location>
        <begin position="893"/>
        <end position="1136"/>
    </location>
</feature>
<feature type="region of interest" description="Disordered" evidence="1">
    <location>
        <begin position="829"/>
        <end position="875"/>
    </location>
</feature>
<feature type="compositionally biased region" description="Basic and acidic residues" evidence="1">
    <location>
        <begin position="674"/>
        <end position="705"/>
    </location>
</feature>
<keyword evidence="3" id="KW-1185">Reference proteome</keyword>
<feature type="compositionally biased region" description="Low complexity" evidence="1">
    <location>
        <begin position="1079"/>
        <end position="1088"/>
    </location>
</feature>
<dbReference type="AlphaFoldDB" id="A0AAD4GBW9"/>
<feature type="compositionally biased region" description="Acidic residues" evidence="1">
    <location>
        <begin position="894"/>
        <end position="930"/>
    </location>
</feature>
<name>A0AAD4GBW9_BOLED</name>
<protein>
    <submittedName>
        <fullName evidence="2">Uncharacterized protein</fullName>
    </submittedName>
</protein>